<keyword evidence="2" id="KW-0472">Membrane</keyword>
<dbReference type="EMBL" id="JAQQBS010000001">
    <property type="protein sequence ID" value="KAK0178160.1"/>
    <property type="molecule type" value="Genomic_DNA"/>
</dbReference>
<proteinExistence type="predicted"/>
<dbReference type="Proteomes" id="UP001168990">
    <property type="component" value="Unassembled WGS sequence"/>
</dbReference>
<reference evidence="3" key="1">
    <citation type="journal article" date="2023" name="bioRxiv">
        <title>Scaffold-level genome assemblies of two parasitoid biocontrol wasps reveal the parthenogenesis mechanism and an associated novel virus.</title>
        <authorList>
            <person name="Inwood S."/>
            <person name="Skelly J."/>
            <person name="Guhlin J."/>
            <person name="Harrop T."/>
            <person name="Goldson S."/>
            <person name="Dearden P."/>
        </authorList>
    </citation>
    <scope>NUCLEOTIDE SEQUENCE</scope>
    <source>
        <strain evidence="3">Irish</strain>
        <tissue evidence="3">Whole body</tissue>
    </source>
</reference>
<keyword evidence="2" id="KW-0812">Transmembrane</keyword>
<dbReference type="AlphaFoldDB" id="A0AA39FZ70"/>
<evidence type="ECO:0000313" key="4">
    <source>
        <dbReference type="Proteomes" id="UP001168990"/>
    </source>
</evidence>
<sequence length="137" mass="15078">MGWKYPIISTNCKIIQREIPKFISPLSTLNSSSSSCPSFNPPPPPQSLPQRPIKNSSTTNVICSSPPSTKVVEVAMTAGCFGKNFFVSLIILAFIISAMMWLSTTYEPPPEVISLRPSNSEPMGSRGKRDRIRFANE</sequence>
<evidence type="ECO:0000256" key="2">
    <source>
        <dbReference type="SAM" id="Phobius"/>
    </source>
</evidence>
<name>A0AA39FZ70_9HYME</name>
<gene>
    <name evidence="3" type="ORF">PV328_002137</name>
</gene>
<reference evidence="3" key="2">
    <citation type="submission" date="2023-03" db="EMBL/GenBank/DDBJ databases">
        <authorList>
            <person name="Inwood S.N."/>
            <person name="Skelly J.G."/>
            <person name="Guhlin J."/>
            <person name="Harrop T.W.R."/>
            <person name="Goldson S.G."/>
            <person name="Dearden P.K."/>
        </authorList>
    </citation>
    <scope>NUCLEOTIDE SEQUENCE</scope>
    <source>
        <strain evidence="3">Irish</strain>
        <tissue evidence="3">Whole body</tissue>
    </source>
</reference>
<evidence type="ECO:0008006" key="5">
    <source>
        <dbReference type="Google" id="ProtNLM"/>
    </source>
</evidence>
<feature type="region of interest" description="Disordered" evidence="1">
    <location>
        <begin position="33"/>
        <end position="61"/>
    </location>
</feature>
<accession>A0AA39FZ70</accession>
<keyword evidence="4" id="KW-1185">Reference proteome</keyword>
<evidence type="ECO:0000256" key="1">
    <source>
        <dbReference type="SAM" id="MobiDB-lite"/>
    </source>
</evidence>
<evidence type="ECO:0000313" key="3">
    <source>
        <dbReference type="EMBL" id="KAK0178160.1"/>
    </source>
</evidence>
<protein>
    <recommendedName>
        <fullName evidence="5">Transmembrane protein</fullName>
    </recommendedName>
</protein>
<organism evidence="3 4">
    <name type="scientific">Microctonus aethiopoides</name>
    <dbReference type="NCBI Taxonomy" id="144406"/>
    <lineage>
        <taxon>Eukaryota</taxon>
        <taxon>Metazoa</taxon>
        <taxon>Ecdysozoa</taxon>
        <taxon>Arthropoda</taxon>
        <taxon>Hexapoda</taxon>
        <taxon>Insecta</taxon>
        <taxon>Pterygota</taxon>
        <taxon>Neoptera</taxon>
        <taxon>Endopterygota</taxon>
        <taxon>Hymenoptera</taxon>
        <taxon>Apocrita</taxon>
        <taxon>Ichneumonoidea</taxon>
        <taxon>Braconidae</taxon>
        <taxon>Euphorinae</taxon>
        <taxon>Microctonus</taxon>
    </lineage>
</organism>
<feature type="region of interest" description="Disordered" evidence="1">
    <location>
        <begin position="112"/>
        <end position="137"/>
    </location>
</feature>
<comment type="caution">
    <text evidence="3">The sequence shown here is derived from an EMBL/GenBank/DDBJ whole genome shotgun (WGS) entry which is preliminary data.</text>
</comment>
<keyword evidence="2" id="KW-1133">Transmembrane helix</keyword>
<feature type="transmembrane region" description="Helical" evidence="2">
    <location>
        <begin position="85"/>
        <end position="102"/>
    </location>
</feature>